<gene>
    <name evidence="2" type="ORF">EH165_05540</name>
</gene>
<name>A0A3G8ZQ06_9ACTN</name>
<feature type="transmembrane region" description="Helical" evidence="1">
    <location>
        <begin position="50"/>
        <end position="70"/>
    </location>
</feature>
<dbReference type="OrthoDB" id="5244221at2"/>
<protein>
    <submittedName>
        <fullName evidence="2">DUF3159 domain-containing protein</fullName>
    </submittedName>
</protein>
<evidence type="ECO:0000313" key="2">
    <source>
        <dbReference type="EMBL" id="AZI59422.1"/>
    </source>
</evidence>
<proteinExistence type="predicted"/>
<dbReference type="AlphaFoldDB" id="A0A3G8ZQ06"/>
<dbReference type="Pfam" id="PF11361">
    <property type="entry name" value="DUF3159"/>
    <property type="match status" value="1"/>
</dbReference>
<keyword evidence="1" id="KW-0472">Membrane</keyword>
<organism evidence="2 3">
    <name type="scientific">Nakamurella antarctica</name>
    <dbReference type="NCBI Taxonomy" id="1902245"/>
    <lineage>
        <taxon>Bacteria</taxon>
        <taxon>Bacillati</taxon>
        <taxon>Actinomycetota</taxon>
        <taxon>Actinomycetes</taxon>
        <taxon>Nakamurellales</taxon>
        <taxon>Nakamurellaceae</taxon>
        <taxon>Nakamurella</taxon>
    </lineage>
</organism>
<feature type="transmembrane region" description="Helical" evidence="1">
    <location>
        <begin position="127"/>
        <end position="144"/>
    </location>
</feature>
<feature type="transmembrane region" description="Helical" evidence="1">
    <location>
        <begin position="82"/>
        <end position="107"/>
    </location>
</feature>
<reference evidence="2 3" key="1">
    <citation type="submission" date="2018-11" db="EMBL/GenBank/DDBJ databases">
        <authorList>
            <person name="Da X."/>
        </authorList>
    </citation>
    <scope>NUCLEOTIDE SEQUENCE [LARGE SCALE GENOMIC DNA]</scope>
    <source>
        <strain evidence="2 3">S14-144</strain>
    </source>
</reference>
<accession>A0A3G8ZQ06</accession>
<keyword evidence="3" id="KW-1185">Reference proteome</keyword>
<evidence type="ECO:0000313" key="3">
    <source>
        <dbReference type="Proteomes" id="UP000268084"/>
    </source>
</evidence>
<dbReference type="InterPro" id="IPR016566">
    <property type="entry name" value="UCP010219"/>
</dbReference>
<dbReference type="EMBL" id="CP034170">
    <property type="protein sequence ID" value="AZI59422.1"/>
    <property type="molecule type" value="Genomic_DNA"/>
</dbReference>
<feature type="transmembrane region" description="Helical" evidence="1">
    <location>
        <begin position="156"/>
        <end position="181"/>
    </location>
</feature>
<keyword evidence="1" id="KW-1133">Transmembrane helix</keyword>
<sequence>MGGPMGMVDSGLPVVVFVAVNALAGLNAAIFSAVGAGIVIALFRLVRKRPVIHAITGLFGVAIAAFIAHRSGSAGGFFKLGIWSYLIYGGALLVSLLVRWPLIGVIWESINGRGQGWRSNKKLVRRYDYATLVWLAIFALRYSVQNFLLNRDEIGWLAAARLLMGYPLYLLGIAATVWIVARGTGWKFPTLAVILGKKKSTASEPAP</sequence>
<dbReference type="Proteomes" id="UP000268084">
    <property type="component" value="Chromosome"/>
</dbReference>
<dbReference type="KEGG" id="nak:EH165_05540"/>
<evidence type="ECO:0000256" key="1">
    <source>
        <dbReference type="SAM" id="Phobius"/>
    </source>
</evidence>
<feature type="transmembrane region" description="Helical" evidence="1">
    <location>
        <begin position="12"/>
        <end position="43"/>
    </location>
</feature>
<reference evidence="2 3" key="2">
    <citation type="submission" date="2018-12" db="EMBL/GenBank/DDBJ databases">
        <title>Nakamurella antarcticus sp. nov., isolated from Antarctica South Shetland Islands soil.</title>
        <authorList>
            <person name="Peng F."/>
        </authorList>
    </citation>
    <scope>NUCLEOTIDE SEQUENCE [LARGE SCALE GENOMIC DNA]</scope>
    <source>
        <strain evidence="2 3">S14-144</strain>
    </source>
</reference>
<keyword evidence="1" id="KW-0812">Transmembrane</keyword>